<proteinExistence type="predicted"/>
<dbReference type="RefSeq" id="WP_107001233.1">
    <property type="nucleotide sequence ID" value="NZ_PYLO01000003.1"/>
</dbReference>
<keyword evidence="2" id="KW-1185">Reference proteome</keyword>
<accession>A0A2T3FP39</accession>
<comment type="caution">
    <text evidence="1">The sequence shown here is derived from an EMBL/GenBank/DDBJ whole genome shotgun (WGS) entry which is preliminary data.</text>
</comment>
<dbReference type="EMBL" id="PYLO01000003">
    <property type="protein sequence ID" value="PST37044.1"/>
    <property type="molecule type" value="Genomic_DNA"/>
</dbReference>
<evidence type="ECO:0000313" key="2">
    <source>
        <dbReference type="Proteomes" id="UP000241048"/>
    </source>
</evidence>
<sequence length="400" mass="45974">MRHDIPFPIHNDYEICHYLKNIWECGWLDDYSDEHFLIKAIENRLTTFVGYTQMLNNEPNLHGVIKAKGIIDNDTFNSNFCMNLSGRLACLESVFGSDHMERFIKDQLSAGKQNYNEDTFFEAVSEVSVLYFYTFRSRWKQALYEPPIGKSKLSKNPEARFIGELSLNGDAQKITINIEVKCPKFPSIENQECKIAIPTVLLSDEGRKEIPAFCKDNGIVYISPRVMKLKDFLNSASSKFSVPQSNEYNLLYINWSYCDFASNSFLEAWSLLTNAINGILTHPNAAQSIGVSPDVFKKITAVIIYTEALEGLMFLDFRNVWQMNGRGQRFRMWVLDEKLRHAETTRESDTLFYVTGMKPNDELTQMAMLDCKSKTDSDRVNSSLIGLELVDLVEKYAEKY</sequence>
<protein>
    <submittedName>
        <fullName evidence="1">Uncharacterized protein</fullName>
    </submittedName>
</protein>
<name>A0A2T3FP39_9CLOT</name>
<dbReference type="AlphaFoldDB" id="A0A2T3FP39"/>
<dbReference type="Proteomes" id="UP000241048">
    <property type="component" value="Unassembled WGS sequence"/>
</dbReference>
<reference evidence="1 2" key="1">
    <citation type="submission" date="2018-03" db="EMBL/GenBank/DDBJ databases">
        <title>Lachnoclostridium SNUG30386 gen.nov., sp.nov., isolated from human faeces.</title>
        <authorList>
            <person name="Seo B."/>
            <person name="Jeon K."/>
            <person name="Ko G."/>
        </authorList>
    </citation>
    <scope>NUCLEOTIDE SEQUENCE [LARGE SCALE GENOMIC DNA]</scope>
    <source>
        <strain evidence="1 2">SNUG30386</strain>
    </source>
</reference>
<evidence type="ECO:0000313" key="1">
    <source>
        <dbReference type="EMBL" id="PST37044.1"/>
    </source>
</evidence>
<gene>
    <name evidence="1" type="ORF">C7U56_10935</name>
</gene>
<organism evidence="1 2">
    <name type="scientific">Clostridium fessum</name>
    <dbReference type="NCBI Taxonomy" id="2126740"/>
    <lineage>
        <taxon>Bacteria</taxon>
        <taxon>Bacillati</taxon>
        <taxon>Bacillota</taxon>
        <taxon>Clostridia</taxon>
        <taxon>Eubacteriales</taxon>
        <taxon>Clostridiaceae</taxon>
        <taxon>Clostridium</taxon>
    </lineage>
</organism>